<evidence type="ECO:0000313" key="1">
    <source>
        <dbReference type="EMBL" id="RVU38554.1"/>
    </source>
</evidence>
<dbReference type="SUPFAM" id="SSF51182">
    <property type="entry name" value="RmlC-like cupins"/>
    <property type="match status" value="1"/>
</dbReference>
<dbReference type="RefSeq" id="WP_127763926.1">
    <property type="nucleotide sequence ID" value="NZ_SADE01000001.1"/>
</dbReference>
<dbReference type="Gene3D" id="2.60.120.10">
    <property type="entry name" value="Jelly Rolls"/>
    <property type="match status" value="1"/>
</dbReference>
<keyword evidence="2" id="KW-1185">Reference proteome</keyword>
<dbReference type="EMBL" id="SADE01000001">
    <property type="protein sequence ID" value="RVU38554.1"/>
    <property type="molecule type" value="Genomic_DNA"/>
</dbReference>
<keyword evidence="1" id="KW-0456">Lyase</keyword>
<dbReference type="Proteomes" id="UP000287447">
    <property type="component" value="Unassembled WGS sequence"/>
</dbReference>
<gene>
    <name evidence="1" type="ORF">EOI86_04530</name>
</gene>
<comment type="caution">
    <text evidence="1">The sequence shown here is derived from an EMBL/GenBank/DDBJ whole genome shotgun (WGS) entry which is preliminary data.</text>
</comment>
<accession>A0A3S2Z9I5</accession>
<dbReference type="AlphaFoldDB" id="A0A3S2Z9I5"/>
<protein>
    <submittedName>
        <fullName evidence="1">Dimethlysulfonioproprionate lyase DddL</fullName>
    </submittedName>
</protein>
<evidence type="ECO:0000313" key="2">
    <source>
        <dbReference type="Proteomes" id="UP000287447"/>
    </source>
</evidence>
<dbReference type="InterPro" id="IPR014710">
    <property type="entry name" value="RmlC-like_jellyroll"/>
</dbReference>
<organism evidence="1 2">
    <name type="scientific">Hwanghaeella grinnelliae</name>
    <dbReference type="NCBI Taxonomy" id="2500179"/>
    <lineage>
        <taxon>Bacteria</taxon>
        <taxon>Pseudomonadati</taxon>
        <taxon>Pseudomonadota</taxon>
        <taxon>Alphaproteobacteria</taxon>
        <taxon>Rhodospirillales</taxon>
        <taxon>Rhodospirillaceae</taxon>
        <taxon>Hwanghaeella</taxon>
    </lineage>
</organism>
<name>A0A3S2Z9I5_9PROT</name>
<proteinExistence type="predicted"/>
<sequence length="213" mass="23657">MRLSNVPSWQYLLRDVLELYYMGSAGGSAKIRTHMAEVRRALGKVFEDDPEIDYGPAKMLPVCEHLDRAISSSTGLRTAKVARSLESVRGLLNWKYGYEKVPRGLTRKYGYTEILGPNGPVVSDRIIVGCVLFAPKTTYPAHSHKGITESYVCIAGNTSENDAGVYAPGSLIFNPPGQMHRITTADREPCLLVYAWTGNPEDLRNQKMSFSKK</sequence>
<reference evidence="2" key="1">
    <citation type="submission" date="2019-01" db="EMBL/GenBank/DDBJ databases">
        <title>Gri0909 isolated from a small marine red alga.</title>
        <authorList>
            <person name="Kim J."/>
            <person name="Jeong S.E."/>
            <person name="Jeon C.O."/>
        </authorList>
    </citation>
    <scope>NUCLEOTIDE SEQUENCE [LARGE SCALE GENOMIC DNA]</scope>
    <source>
        <strain evidence="2">Gri0909</strain>
    </source>
</reference>
<dbReference type="InterPro" id="IPR031723">
    <property type="entry name" value="DMSP_lyase"/>
</dbReference>
<dbReference type="OrthoDB" id="9083851at2"/>
<dbReference type="Pfam" id="PF16867">
    <property type="entry name" value="DMSP_lyase"/>
    <property type="match status" value="1"/>
</dbReference>
<dbReference type="InterPro" id="IPR011051">
    <property type="entry name" value="RmlC_Cupin_sf"/>
</dbReference>
<dbReference type="GO" id="GO:0047869">
    <property type="term" value="F:dimethylpropiothetin dethiomethylase activity"/>
    <property type="evidence" value="ECO:0007669"/>
    <property type="project" value="InterPro"/>
</dbReference>